<evidence type="ECO:0000313" key="2">
    <source>
        <dbReference type="Proteomes" id="UP000178129"/>
    </source>
</evidence>
<name>A0A1E1LTQ8_9HELO</name>
<sequence length="39" mass="4420">MVPNVKRNPLHHPNVPRIPQLFQALQHGSRARPISNTPT</sequence>
<protein>
    <submittedName>
        <fullName evidence="1">Uncharacterized protein</fullName>
    </submittedName>
</protein>
<dbReference type="Proteomes" id="UP000178129">
    <property type="component" value="Unassembled WGS sequence"/>
</dbReference>
<organism evidence="1 2">
    <name type="scientific">Rhynchosporium graminicola</name>
    <dbReference type="NCBI Taxonomy" id="2792576"/>
    <lineage>
        <taxon>Eukaryota</taxon>
        <taxon>Fungi</taxon>
        <taxon>Dikarya</taxon>
        <taxon>Ascomycota</taxon>
        <taxon>Pezizomycotina</taxon>
        <taxon>Leotiomycetes</taxon>
        <taxon>Helotiales</taxon>
        <taxon>Ploettnerulaceae</taxon>
        <taxon>Rhynchosporium</taxon>
    </lineage>
</organism>
<evidence type="ECO:0000313" key="1">
    <source>
        <dbReference type="EMBL" id="CZT13878.1"/>
    </source>
</evidence>
<gene>
    <name evidence="1" type="ORF">RCO7_15274</name>
</gene>
<proteinExistence type="predicted"/>
<dbReference type="InParanoid" id="A0A1E1LTQ8"/>
<dbReference type="AlphaFoldDB" id="A0A1E1LTQ8"/>
<comment type="caution">
    <text evidence="1">The sequence shown here is derived from an EMBL/GenBank/DDBJ whole genome shotgun (WGS) entry which is preliminary data.</text>
</comment>
<keyword evidence="2" id="KW-1185">Reference proteome</keyword>
<accession>A0A1E1LTQ8</accession>
<reference evidence="2" key="1">
    <citation type="submission" date="2016-03" db="EMBL/GenBank/DDBJ databases">
        <authorList>
            <person name="Ploux O."/>
        </authorList>
    </citation>
    <scope>NUCLEOTIDE SEQUENCE [LARGE SCALE GENOMIC DNA]</scope>
    <source>
        <strain evidence="2">UK7</strain>
    </source>
</reference>
<dbReference type="EMBL" id="FJUW01000108">
    <property type="protein sequence ID" value="CZT13878.1"/>
    <property type="molecule type" value="Genomic_DNA"/>
</dbReference>